<gene>
    <name evidence="2" type="ORF">NDU88_001138</name>
</gene>
<keyword evidence="3" id="KW-1185">Reference proteome</keyword>
<sequence>MNIVPRADGSQSEQTARRDLPPCCTFPINPSPGWATRKFSAITASDFGVAWKWDPVQHRADPENLDPLTDWDKEGRTRS</sequence>
<organism evidence="2 3">
    <name type="scientific">Pleurodeles waltl</name>
    <name type="common">Iberian ribbed newt</name>
    <dbReference type="NCBI Taxonomy" id="8319"/>
    <lineage>
        <taxon>Eukaryota</taxon>
        <taxon>Metazoa</taxon>
        <taxon>Chordata</taxon>
        <taxon>Craniata</taxon>
        <taxon>Vertebrata</taxon>
        <taxon>Euteleostomi</taxon>
        <taxon>Amphibia</taxon>
        <taxon>Batrachia</taxon>
        <taxon>Caudata</taxon>
        <taxon>Salamandroidea</taxon>
        <taxon>Salamandridae</taxon>
        <taxon>Pleurodelinae</taxon>
        <taxon>Pleurodeles</taxon>
    </lineage>
</organism>
<accession>A0AAV7Q670</accession>
<protein>
    <submittedName>
        <fullName evidence="2">Uncharacterized protein</fullName>
    </submittedName>
</protein>
<dbReference type="EMBL" id="JANPWB010000010">
    <property type="protein sequence ID" value="KAJ1134689.1"/>
    <property type="molecule type" value="Genomic_DNA"/>
</dbReference>
<reference evidence="2" key="1">
    <citation type="journal article" date="2022" name="bioRxiv">
        <title>Sequencing and chromosome-scale assembly of the giantPleurodeles waltlgenome.</title>
        <authorList>
            <person name="Brown T."/>
            <person name="Elewa A."/>
            <person name="Iarovenko S."/>
            <person name="Subramanian E."/>
            <person name="Araus A.J."/>
            <person name="Petzold A."/>
            <person name="Susuki M."/>
            <person name="Suzuki K.-i.T."/>
            <person name="Hayashi T."/>
            <person name="Toyoda A."/>
            <person name="Oliveira C."/>
            <person name="Osipova E."/>
            <person name="Leigh N.D."/>
            <person name="Simon A."/>
            <person name="Yun M.H."/>
        </authorList>
    </citation>
    <scope>NUCLEOTIDE SEQUENCE</scope>
    <source>
        <strain evidence="2">20211129_DDA</strain>
        <tissue evidence="2">Liver</tissue>
    </source>
</reference>
<evidence type="ECO:0000256" key="1">
    <source>
        <dbReference type="SAM" id="MobiDB-lite"/>
    </source>
</evidence>
<feature type="region of interest" description="Disordered" evidence="1">
    <location>
        <begin position="1"/>
        <end position="23"/>
    </location>
</feature>
<name>A0AAV7Q670_PLEWA</name>
<evidence type="ECO:0000313" key="2">
    <source>
        <dbReference type="EMBL" id="KAJ1134689.1"/>
    </source>
</evidence>
<feature type="compositionally biased region" description="Basic and acidic residues" evidence="1">
    <location>
        <begin position="70"/>
        <end position="79"/>
    </location>
</feature>
<dbReference type="Proteomes" id="UP001066276">
    <property type="component" value="Chromosome 6"/>
</dbReference>
<proteinExistence type="predicted"/>
<evidence type="ECO:0000313" key="3">
    <source>
        <dbReference type="Proteomes" id="UP001066276"/>
    </source>
</evidence>
<feature type="region of interest" description="Disordered" evidence="1">
    <location>
        <begin position="56"/>
        <end position="79"/>
    </location>
</feature>
<comment type="caution">
    <text evidence="2">The sequence shown here is derived from an EMBL/GenBank/DDBJ whole genome shotgun (WGS) entry which is preliminary data.</text>
</comment>
<dbReference type="AlphaFoldDB" id="A0AAV7Q670"/>